<evidence type="ECO:0000313" key="5">
    <source>
        <dbReference type="Proteomes" id="UP001200034"/>
    </source>
</evidence>
<dbReference type="InterPro" id="IPR007125">
    <property type="entry name" value="H2A/H2B/H3"/>
</dbReference>
<dbReference type="InterPro" id="IPR009072">
    <property type="entry name" value="Histone-fold"/>
</dbReference>
<sequence>MRPQRTPLKSKAKKQSKPESDVSDDEIEFQSPDFDDATDYGLEFTTSRITPRRHPSSTLRKIKPANQKKSQARDESSEESSYSEESPSPTTLPTKQLNQQKSVEMNRSSAKHPQTSQRTQPQSRVGKRKQAKPEHRAIKLDREILRLRSIDRFLIPRLPFSRVVRELLFEQSSTVHMITMGALEALQTSSELYLTQRFEDAYLLTKFRGRVTLEVRDMAVVAYFCRTYGNN</sequence>
<dbReference type="Pfam" id="PF00125">
    <property type="entry name" value="Histone"/>
    <property type="match status" value="1"/>
</dbReference>
<comment type="caution">
    <text evidence="4">The sequence shown here is derived from an EMBL/GenBank/DDBJ whole genome shotgun (WGS) entry which is preliminary data.</text>
</comment>
<dbReference type="PANTHER" id="PTHR45810">
    <property type="entry name" value="HISTONE H3.2"/>
    <property type="match status" value="1"/>
</dbReference>
<keyword evidence="5" id="KW-1185">Reference proteome</keyword>
<dbReference type="Proteomes" id="UP001200034">
    <property type="component" value="Unassembled WGS sequence"/>
</dbReference>
<evidence type="ECO:0000313" key="4">
    <source>
        <dbReference type="EMBL" id="KAH8384635.1"/>
    </source>
</evidence>
<evidence type="ECO:0000256" key="2">
    <source>
        <dbReference type="SAM" id="MobiDB-lite"/>
    </source>
</evidence>
<accession>A0AAD4PNV6</accession>
<feature type="domain" description="Core Histone H2A/H2B/H3" evidence="3">
    <location>
        <begin position="142"/>
        <end position="222"/>
    </location>
</feature>
<comment type="similarity">
    <text evidence="1">Belongs to the histone H3 family.</text>
</comment>
<dbReference type="SMART" id="SM00428">
    <property type="entry name" value="H3"/>
    <property type="match status" value="1"/>
</dbReference>
<protein>
    <recommendedName>
        <fullName evidence="3">Core Histone H2A/H2B/H3 domain-containing protein</fullName>
    </recommendedName>
</protein>
<dbReference type="SUPFAM" id="SSF47113">
    <property type="entry name" value="Histone-fold"/>
    <property type="match status" value="1"/>
</dbReference>
<evidence type="ECO:0000256" key="1">
    <source>
        <dbReference type="ARBA" id="ARBA00010343"/>
    </source>
</evidence>
<feature type="compositionally biased region" description="Polar residues" evidence="2">
    <location>
        <begin position="91"/>
        <end position="123"/>
    </location>
</feature>
<reference evidence="4" key="1">
    <citation type="journal article" date="2021" name="Mol. Ecol. Resour.">
        <title>Phylogenomic analyses of the genus Drosophila reveals genomic signals of climate adaptation.</title>
        <authorList>
            <person name="Li F."/>
            <person name="Rane R.V."/>
            <person name="Luria V."/>
            <person name="Xiong Z."/>
            <person name="Chen J."/>
            <person name="Li Z."/>
            <person name="Catullo R.A."/>
            <person name="Griffin P.C."/>
            <person name="Schiffer M."/>
            <person name="Pearce S."/>
            <person name="Lee S.F."/>
            <person name="McElroy K."/>
            <person name="Stocker A."/>
            <person name="Shirriffs J."/>
            <person name="Cockerell F."/>
            <person name="Coppin C."/>
            <person name="Sgro C.M."/>
            <person name="Karger A."/>
            <person name="Cain J.W."/>
            <person name="Weber J.A."/>
            <person name="Santpere G."/>
            <person name="Kirschner M.W."/>
            <person name="Hoffmann A.A."/>
            <person name="Oakeshott J.G."/>
            <person name="Zhang G."/>
        </authorList>
    </citation>
    <scope>NUCLEOTIDE SEQUENCE</scope>
    <source>
        <strain evidence="4">BGI-SZ-2011g</strain>
    </source>
</reference>
<dbReference type="AlphaFoldDB" id="A0AAD4PNV6"/>
<dbReference type="EMBL" id="JAJJHW010000681">
    <property type="protein sequence ID" value="KAH8384635.1"/>
    <property type="molecule type" value="Genomic_DNA"/>
</dbReference>
<dbReference type="GO" id="GO:0046982">
    <property type="term" value="F:protein heterodimerization activity"/>
    <property type="evidence" value="ECO:0007669"/>
    <property type="project" value="InterPro"/>
</dbReference>
<dbReference type="InterPro" id="IPR000164">
    <property type="entry name" value="Histone_H3/CENP-A"/>
</dbReference>
<evidence type="ECO:0000259" key="3">
    <source>
        <dbReference type="Pfam" id="PF00125"/>
    </source>
</evidence>
<feature type="compositionally biased region" description="Acidic residues" evidence="2">
    <location>
        <begin position="21"/>
        <end position="38"/>
    </location>
</feature>
<organism evidence="4 5">
    <name type="scientific">Drosophila rubida</name>
    <dbReference type="NCBI Taxonomy" id="30044"/>
    <lineage>
        <taxon>Eukaryota</taxon>
        <taxon>Metazoa</taxon>
        <taxon>Ecdysozoa</taxon>
        <taxon>Arthropoda</taxon>
        <taxon>Hexapoda</taxon>
        <taxon>Insecta</taxon>
        <taxon>Pterygota</taxon>
        <taxon>Neoptera</taxon>
        <taxon>Endopterygota</taxon>
        <taxon>Diptera</taxon>
        <taxon>Brachycera</taxon>
        <taxon>Muscomorpha</taxon>
        <taxon>Ephydroidea</taxon>
        <taxon>Drosophilidae</taxon>
        <taxon>Drosophila</taxon>
    </lineage>
</organism>
<dbReference type="GO" id="GO:0030527">
    <property type="term" value="F:structural constituent of chromatin"/>
    <property type="evidence" value="ECO:0007669"/>
    <property type="project" value="InterPro"/>
</dbReference>
<dbReference type="Gene3D" id="1.10.20.10">
    <property type="entry name" value="Histone, subunit A"/>
    <property type="match status" value="1"/>
</dbReference>
<name>A0AAD4PNV6_9MUSC</name>
<dbReference type="GO" id="GO:0000786">
    <property type="term" value="C:nucleosome"/>
    <property type="evidence" value="ECO:0007669"/>
    <property type="project" value="InterPro"/>
</dbReference>
<dbReference type="GO" id="GO:0003677">
    <property type="term" value="F:DNA binding"/>
    <property type="evidence" value="ECO:0007669"/>
    <property type="project" value="InterPro"/>
</dbReference>
<proteinExistence type="inferred from homology"/>
<gene>
    <name evidence="4" type="ORF">KR093_003773</name>
</gene>
<feature type="compositionally biased region" description="Basic residues" evidence="2">
    <location>
        <begin position="50"/>
        <end position="63"/>
    </location>
</feature>
<dbReference type="PANTHER" id="PTHR45810:SF1">
    <property type="entry name" value="HISTONE H3-LIKE CENTROMERIC PROTEIN A"/>
    <property type="match status" value="1"/>
</dbReference>
<feature type="region of interest" description="Disordered" evidence="2">
    <location>
        <begin position="1"/>
        <end position="136"/>
    </location>
</feature>